<accession>A0AAV7KBP5</accession>
<comment type="similarity">
    <text evidence="5">Belongs to the WD repeat STRAP family.</text>
</comment>
<evidence type="ECO:0000256" key="1">
    <source>
        <dbReference type="ARBA" id="ARBA00022574"/>
    </source>
</evidence>
<dbReference type="EMBL" id="JAKMXF010000110">
    <property type="protein sequence ID" value="KAI6658120.1"/>
    <property type="molecule type" value="Genomic_DNA"/>
</dbReference>
<keyword evidence="1 7" id="KW-0853">WD repeat</keyword>
<dbReference type="GO" id="GO:0032797">
    <property type="term" value="C:SMN complex"/>
    <property type="evidence" value="ECO:0007669"/>
    <property type="project" value="TreeGrafter"/>
</dbReference>
<evidence type="ECO:0000256" key="5">
    <source>
        <dbReference type="ARBA" id="ARBA00038394"/>
    </source>
</evidence>
<keyword evidence="9" id="KW-1185">Reference proteome</keyword>
<feature type="repeat" description="WD" evidence="7">
    <location>
        <begin position="14"/>
        <end position="55"/>
    </location>
</feature>
<keyword evidence="8" id="KW-0675">Receptor</keyword>
<comment type="caution">
    <text evidence="8">The sequence shown here is derived from an EMBL/GenBank/DDBJ whole genome shotgun (WGS) entry which is preliminary data.</text>
</comment>
<dbReference type="PROSITE" id="PS50294">
    <property type="entry name" value="WD_REPEATS_REGION"/>
    <property type="match status" value="1"/>
</dbReference>
<evidence type="ECO:0000313" key="9">
    <source>
        <dbReference type="Proteomes" id="UP001165289"/>
    </source>
</evidence>
<gene>
    <name evidence="8" type="ORF">LOD99_15833</name>
</gene>
<keyword evidence="8" id="KW-0418">Kinase</keyword>
<proteinExistence type="inferred from homology"/>
<keyword evidence="4" id="KW-0508">mRNA splicing</keyword>
<dbReference type="SUPFAM" id="SSF50978">
    <property type="entry name" value="WD40 repeat-like"/>
    <property type="match status" value="1"/>
</dbReference>
<dbReference type="Gene3D" id="2.130.10.10">
    <property type="entry name" value="YVTN repeat-like/Quinoprotein amine dehydrogenase"/>
    <property type="match status" value="2"/>
</dbReference>
<name>A0AAV7KBP5_9METZ</name>
<dbReference type="GO" id="GO:0016301">
    <property type="term" value="F:kinase activity"/>
    <property type="evidence" value="ECO:0007669"/>
    <property type="project" value="UniProtKB-KW"/>
</dbReference>
<dbReference type="PROSITE" id="PS50082">
    <property type="entry name" value="WD_REPEATS_2"/>
    <property type="match status" value="1"/>
</dbReference>
<dbReference type="SMART" id="SM00320">
    <property type="entry name" value="WD40"/>
    <property type="match status" value="4"/>
</dbReference>
<protein>
    <recommendedName>
        <fullName evidence="6">Serine-threonine kinase receptor-associated protein</fullName>
    </recommendedName>
</protein>
<evidence type="ECO:0000256" key="3">
    <source>
        <dbReference type="ARBA" id="ARBA00022737"/>
    </source>
</evidence>
<reference evidence="8 9" key="1">
    <citation type="journal article" date="2023" name="BMC Biol.">
        <title>The compact genome of the sponge Oopsacas minuta (Hexactinellida) is lacking key metazoan core genes.</title>
        <authorList>
            <person name="Santini S."/>
            <person name="Schenkelaars Q."/>
            <person name="Jourda C."/>
            <person name="Duchesne M."/>
            <person name="Belahbib H."/>
            <person name="Rocher C."/>
            <person name="Selva M."/>
            <person name="Riesgo A."/>
            <person name="Vervoort M."/>
            <person name="Leys S.P."/>
            <person name="Kodjabachian L."/>
            <person name="Le Bivic A."/>
            <person name="Borchiellini C."/>
            <person name="Claverie J.M."/>
            <person name="Renard E."/>
        </authorList>
    </citation>
    <scope>NUCLEOTIDE SEQUENCE [LARGE SCALE GENOMIC DNA]</scope>
    <source>
        <strain evidence="8">SPO-2</strain>
    </source>
</reference>
<sequence>MLRRGETGDWVGRFSGHKGAIWRCDIDPTATRLITSSADYTARVWDCVNGQEVRKLDHGQVVRCSLLVPESTQLVTLAYKTIRLWDMRDKDCVSAVNTDRDYKQLVMCQEDAQLVYTRDDTSCISLMEVSTGKILHSRVLTSQLNQLSISHDGMLLLANHNTGITVLCEYSLDVLKEFKISGISYSAIHPSKEIIATSHNDNSICLTEFDTNTLIRTYAGLEASCQIEYSPDGEVIAVGTGNEVYLWPNTPGKKYGLWSGIES</sequence>
<dbReference type="InterPro" id="IPR015943">
    <property type="entry name" value="WD40/YVTN_repeat-like_dom_sf"/>
</dbReference>
<keyword evidence="8" id="KW-0808">Transferase</keyword>
<dbReference type="GO" id="GO:0000387">
    <property type="term" value="P:spliceosomal snRNP assembly"/>
    <property type="evidence" value="ECO:0007669"/>
    <property type="project" value="TreeGrafter"/>
</dbReference>
<organism evidence="8 9">
    <name type="scientific">Oopsacas minuta</name>
    <dbReference type="NCBI Taxonomy" id="111878"/>
    <lineage>
        <taxon>Eukaryota</taxon>
        <taxon>Metazoa</taxon>
        <taxon>Porifera</taxon>
        <taxon>Hexactinellida</taxon>
        <taxon>Hexasterophora</taxon>
        <taxon>Lyssacinosida</taxon>
        <taxon>Leucopsacidae</taxon>
        <taxon>Oopsacas</taxon>
    </lineage>
</organism>
<dbReference type="InterPro" id="IPR036322">
    <property type="entry name" value="WD40_repeat_dom_sf"/>
</dbReference>
<dbReference type="Pfam" id="PF00400">
    <property type="entry name" value="WD40"/>
    <property type="match status" value="1"/>
</dbReference>
<keyword evidence="3" id="KW-0677">Repeat</keyword>
<evidence type="ECO:0000256" key="7">
    <source>
        <dbReference type="PROSITE-ProRule" id="PRU00221"/>
    </source>
</evidence>
<evidence type="ECO:0000256" key="2">
    <source>
        <dbReference type="ARBA" id="ARBA00022664"/>
    </source>
</evidence>
<dbReference type="Proteomes" id="UP001165289">
    <property type="component" value="Unassembled WGS sequence"/>
</dbReference>
<dbReference type="GO" id="GO:0003723">
    <property type="term" value="F:RNA binding"/>
    <property type="evidence" value="ECO:0007669"/>
    <property type="project" value="TreeGrafter"/>
</dbReference>
<keyword evidence="2" id="KW-0507">mRNA processing</keyword>
<dbReference type="PANTHER" id="PTHR19877">
    <property type="entry name" value="EUKARYOTIC TRANSLATION INITIATION FACTOR 3 SUBUNIT I"/>
    <property type="match status" value="1"/>
</dbReference>
<dbReference type="PANTHER" id="PTHR19877:SF13">
    <property type="entry name" value="SERINE-THREONINE KINASE RECEPTOR-ASSOCIATED PROTEIN"/>
    <property type="match status" value="1"/>
</dbReference>
<evidence type="ECO:0000313" key="8">
    <source>
        <dbReference type="EMBL" id="KAI6658120.1"/>
    </source>
</evidence>
<dbReference type="AlphaFoldDB" id="A0AAV7KBP5"/>
<evidence type="ECO:0000256" key="6">
    <source>
        <dbReference type="ARBA" id="ARBA00040390"/>
    </source>
</evidence>
<dbReference type="InterPro" id="IPR001680">
    <property type="entry name" value="WD40_rpt"/>
</dbReference>
<evidence type="ECO:0000256" key="4">
    <source>
        <dbReference type="ARBA" id="ARBA00023187"/>
    </source>
</evidence>